<evidence type="ECO:0000256" key="4">
    <source>
        <dbReference type="ARBA" id="ARBA00022670"/>
    </source>
</evidence>
<feature type="domain" description="Peptidase M13 C-terminal" evidence="9">
    <location>
        <begin position="477"/>
        <end position="669"/>
    </location>
</feature>
<dbReference type="InterPro" id="IPR018497">
    <property type="entry name" value="Peptidase_M13_C"/>
</dbReference>
<dbReference type="GO" id="GO:0046872">
    <property type="term" value="F:metal ion binding"/>
    <property type="evidence" value="ECO:0007669"/>
    <property type="project" value="UniProtKB-KW"/>
</dbReference>
<keyword evidence="5" id="KW-0479">Metal-binding</keyword>
<sequence length="670" mass="78339">MMSLLMNKSFNPCDDFYGYVCGGWETNYPMPSNVHDVWNVDVMTDTKTLLEIREMLEEDDSSSDSTPLKFEKWWYQACMDIDKIEGAGIRPLEEIVNFLGGWPMLVNSSDWTDEYHDWQSIHSYYLSFRGLASIFDFRVEEDPRTNNKNIINLIKPSDSLYEKLLKNQDEVRATQKYTDFIKTVVMAFESSMNIFLLEDHVNKDISDLITFEKALHQIKVSESEAMESTRFYTSIESLQNIYDQENKWKATSKIDWFATLKDLFRDFEDVFIDPSEELLVDTNSYLRKISDLLGDTPNKVIVNYVHWKFISTSLPFTTEEMRELTQALTSKDDEESGDIKERWEICMKELTGVGYKYEFIQRHFSEEIQKMAEDIADETRSELLDDIEHSNWLDDDLKEEARIKLRALKWNIGVPTFYTKRENIEHFYDGLEVTTSYFDNVHLARAYLTNKYLQRLRRHRSAHKRLRVCPTLAKTIFDPSFNTLVMTVNQLNVPFIHPSLPLPINYGYMAPTVARLISRTIEKEVNTNQHVTPWSSYFGEIPKRYAAKTSCFLEQYNNHSIGPQTLDDNIYDWIGLTVAYQAYQQESTRHDSVDKLPDMDDFSADQIFFISFALKYCQSATPKYLHEHEPRLCTPNDFKVILTLSNSEAFAKAFDCPLNSPMNPQVKCTL</sequence>
<dbReference type="InterPro" id="IPR000718">
    <property type="entry name" value="Peptidase_M13"/>
</dbReference>
<dbReference type="GO" id="GO:0008237">
    <property type="term" value="F:metallopeptidase activity"/>
    <property type="evidence" value="ECO:0007669"/>
    <property type="project" value="UniProtKB-KW"/>
</dbReference>
<dbReference type="PANTHER" id="PTHR11733">
    <property type="entry name" value="ZINC METALLOPROTEASE FAMILY M13 NEPRILYSIN-RELATED"/>
    <property type="match status" value="1"/>
</dbReference>
<evidence type="ECO:0000256" key="7">
    <source>
        <dbReference type="ARBA" id="ARBA00022833"/>
    </source>
</evidence>
<dbReference type="Pfam" id="PF01431">
    <property type="entry name" value="Peptidase_M13"/>
    <property type="match status" value="1"/>
</dbReference>
<comment type="cofactor">
    <cofactor evidence="1">
        <name>Zn(2+)</name>
        <dbReference type="ChEBI" id="CHEBI:29105"/>
    </cofactor>
</comment>
<dbReference type="Gene3D" id="3.40.390.10">
    <property type="entry name" value="Collagenase (Catalytic Domain)"/>
    <property type="match status" value="1"/>
</dbReference>
<accession>A0ABD2WAA1</accession>
<keyword evidence="4" id="KW-0645">Protease</keyword>
<reference evidence="11 12" key="1">
    <citation type="journal article" date="2024" name="bioRxiv">
        <title>A reference genome for Trichogramma kaykai: A tiny desert-dwelling parasitoid wasp with competing sex-ratio distorters.</title>
        <authorList>
            <person name="Culotta J."/>
            <person name="Lindsey A.R."/>
        </authorList>
    </citation>
    <scope>NUCLEOTIDE SEQUENCE [LARGE SCALE GENOMIC DNA]</scope>
    <source>
        <strain evidence="11 12">KSX58</strain>
    </source>
</reference>
<comment type="similarity">
    <text evidence="3">Belongs to the peptidase M13 family.</text>
</comment>
<comment type="subcellular location">
    <subcellularLocation>
        <location evidence="2">Cell membrane</location>
        <topology evidence="2">Single-pass type II membrane protein</topology>
    </subcellularLocation>
</comment>
<name>A0ABD2WAA1_9HYME</name>
<dbReference type="InterPro" id="IPR008753">
    <property type="entry name" value="Peptidase_M13_N"/>
</dbReference>
<dbReference type="Proteomes" id="UP001627154">
    <property type="component" value="Unassembled WGS sequence"/>
</dbReference>
<dbReference type="Gene3D" id="1.10.1380.10">
    <property type="entry name" value="Neutral endopeptidase , domain2"/>
    <property type="match status" value="1"/>
</dbReference>
<keyword evidence="8" id="KW-0482">Metalloprotease</keyword>
<gene>
    <name evidence="11" type="ORF">TKK_015637</name>
</gene>
<evidence type="ECO:0000313" key="11">
    <source>
        <dbReference type="EMBL" id="KAL3389412.1"/>
    </source>
</evidence>
<dbReference type="Pfam" id="PF05649">
    <property type="entry name" value="Peptidase_M13_N"/>
    <property type="match status" value="1"/>
</dbReference>
<dbReference type="AlphaFoldDB" id="A0ABD2WAA1"/>
<evidence type="ECO:0000256" key="3">
    <source>
        <dbReference type="ARBA" id="ARBA00007357"/>
    </source>
</evidence>
<feature type="domain" description="Peptidase M13 N-terminal" evidence="10">
    <location>
        <begin position="12"/>
        <end position="415"/>
    </location>
</feature>
<proteinExistence type="inferred from homology"/>
<evidence type="ECO:0000256" key="5">
    <source>
        <dbReference type="ARBA" id="ARBA00022723"/>
    </source>
</evidence>
<evidence type="ECO:0000256" key="2">
    <source>
        <dbReference type="ARBA" id="ARBA00004401"/>
    </source>
</evidence>
<dbReference type="GO" id="GO:0006508">
    <property type="term" value="P:proteolysis"/>
    <property type="evidence" value="ECO:0007669"/>
    <property type="project" value="UniProtKB-KW"/>
</dbReference>
<protein>
    <recommendedName>
        <fullName evidence="13">Peptidase M13 N-terminal domain-containing protein</fullName>
    </recommendedName>
</protein>
<dbReference type="PANTHER" id="PTHR11733:SF167">
    <property type="entry name" value="FI17812P1-RELATED"/>
    <property type="match status" value="1"/>
</dbReference>
<evidence type="ECO:0000313" key="12">
    <source>
        <dbReference type="Proteomes" id="UP001627154"/>
    </source>
</evidence>
<dbReference type="SUPFAM" id="SSF55486">
    <property type="entry name" value="Metalloproteases ('zincins'), catalytic domain"/>
    <property type="match status" value="1"/>
</dbReference>
<evidence type="ECO:0000256" key="1">
    <source>
        <dbReference type="ARBA" id="ARBA00001947"/>
    </source>
</evidence>
<organism evidence="11 12">
    <name type="scientific">Trichogramma kaykai</name>
    <dbReference type="NCBI Taxonomy" id="54128"/>
    <lineage>
        <taxon>Eukaryota</taxon>
        <taxon>Metazoa</taxon>
        <taxon>Ecdysozoa</taxon>
        <taxon>Arthropoda</taxon>
        <taxon>Hexapoda</taxon>
        <taxon>Insecta</taxon>
        <taxon>Pterygota</taxon>
        <taxon>Neoptera</taxon>
        <taxon>Endopterygota</taxon>
        <taxon>Hymenoptera</taxon>
        <taxon>Apocrita</taxon>
        <taxon>Proctotrupomorpha</taxon>
        <taxon>Chalcidoidea</taxon>
        <taxon>Trichogrammatidae</taxon>
        <taxon>Trichogramma</taxon>
    </lineage>
</organism>
<dbReference type="InterPro" id="IPR024079">
    <property type="entry name" value="MetalloPept_cat_dom_sf"/>
</dbReference>
<dbReference type="GO" id="GO:0005886">
    <property type="term" value="C:plasma membrane"/>
    <property type="evidence" value="ECO:0007669"/>
    <property type="project" value="UniProtKB-SubCell"/>
</dbReference>
<evidence type="ECO:0000259" key="10">
    <source>
        <dbReference type="Pfam" id="PF05649"/>
    </source>
</evidence>
<evidence type="ECO:0000259" key="9">
    <source>
        <dbReference type="Pfam" id="PF01431"/>
    </source>
</evidence>
<evidence type="ECO:0008006" key="13">
    <source>
        <dbReference type="Google" id="ProtNLM"/>
    </source>
</evidence>
<keyword evidence="6" id="KW-0378">Hydrolase</keyword>
<evidence type="ECO:0000256" key="6">
    <source>
        <dbReference type="ARBA" id="ARBA00022801"/>
    </source>
</evidence>
<dbReference type="EMBL" id="JBJJXI010000123">
    <property type="protein sequence ID" value="KAL3389412.1"/>
    <property type="molecule type" value="Genomic_DNA"/>
</dbReference>
<dbReference type="InterPro" id="IPR042089">
    <property type="entry name" value="Peptidase_M13_dom_2"/>
</dbReference>
<evidence type="ECO:0000256" key="8">
    <source>
        <dbReference type="ARBA" id="ARBA00023049"/>
    </source>
</evidence>
<comment type="caution">
    <text evidence="11">The sequence shown here is derived from an EMBL/GenBank/DDBJ whole genome shotgun (WGS) entry which is preliminary data.</text>
</comment>
<dbReference type="CDD" id="cd08662">
    <property type="entry name" value="M13"/>
    <property type="match status" value="1"/>
</dbReference>
<keyword evidence="12" id="KW-1185">Reference proteome</keyword>
<dbReference type="PROSITE" id="PS51885">
    <property type="entry name" value="NEPRILYSIN"/>
    <property type="match status" value="1"/>
</dbReference>
<keyword evidence="7" id="KW-0862">Zinc</keyword>